<sequence length="67" mass="7510">MKVLYLLLLSLYLLFSLIAPGAGLTALFHRYPEYECVRKGGTCNFSPCPRFTRIDGACYQGRAKCCV</sequence>
<dbReference type="SUPFAM" id="SSF57392">
    <property type="entry name" value="Defensin-like"/>
    <property type="match status" value="1"/>
</dbReference>
<comment type="function">
    <text evidence="10">Has bactericidal activity. May act as a ligand for C-C chemokine receptor CCR6. Positively regulates the sperm motility and bactericidal activity in a CCR6-dependent manner. Binds to CCR6 and triggers Ca2+ mobilization in the sperm which is important for its motility.</text>
</comment>
<evidence type="ECO:0000256" key="2">
    <source>
        <dbReference type="ARBA" id="ARBA00007371"/>
    </source>
</evidence>
<dbReference type="GO" id="GO:0031731">
    <property type="term" value="F:CCR6 chemokine receptor binding"/>
    <property type="evidence" value="ECO:0007669"/>
    <property type="project" value="TreeGrafter"/>
</dbReference>
<dbReference type="GO" id="GO:0005615">
    <property type="term" value="C:extracellular space"/>
    <property type="evidence" value="ECO:0007669"/>
    <property type="project" value="TreeGrafter"/>
</dbReference>
<evidence type="ECO:0000256" key="9">
    <source>
        <dbReference type="ARBA" id="ARBA00024380"/>
    </source>
</evidence>
<keyword evidence="5 13" id="KW-0732">Signal</keyword>
<keyword evidence="6" id="KW-0211">Defensin</keyword>
<dbReference type="InterPro" id="IPR001855">
    <property type="entry name" value="Defensin_beta-like"/>
</dbReference>
<evidence type="ECO:0000256" key="11">
    <source>
        <dbReference type="ARBA" id="ARBA00040807"/>
    </source>
</evidence>
<dbReference type="PANTHER" id="PTHR21388:SF9">
    <property type="entry name" value="BETA-DEFENSIN 1"/>
    <property type="match status" value="1"/>
</dbReference>
<dbReference type="PANTHER" id="PTHR21388">
    <property type="entry name" value="BETA-DEFENSIN-RELATED"/>
    <property type="match status" value="1"/>
</dbReference>
<evidence type="ECO:0000256" key="1">
    <source>
        <dbReference type="ARBA" id="ARBA00004613"/>
    </source>
</evidence>
<proteinExistence type="evidence at transcript level"/>
<evidence type="ECO:0000256" key="3">
    <source>
        <dbReference type="ARBA" id="ARBA00022525"/>
    </source>
</evidence>
<evidence type="ECO:0000313" key="15">
    <source>
        <dbReference type="EMBL" id="JAA44743.1"/>
    </source>
</evidence>
<evidence type="ECO:0000256" key="4">
    <source>
        <dbReference type="ARBA" id="ARBA00022529"/>
    </source>
</evidence>
<evidence type="ECO:0000256" key="12">
    <source>
        <dbReference type="ARBA" id="ARBA00041630"/>
    </source>
</evidence>
<evidence type="ECO:0000256" key="7">
    <source>
        <dbReference type="ARBA" id="ARBA00023022"/>
    </source>
</evidence>
<dbReference type="CTD" id="1672"/>
<reference evidence="15" key="1">
    <citation type="submission" date="2012-11" db="EMBL/GenBank/DDBJ databases">
        <title>The Vampirome: Transcriptome and Proteome Analysis of the Submandibular and Accessory Glands of the Vampire Bat and Vector of Human Rabies, Desmodus rotundus.</title>
        <authorList>
            <person name="Francischetti I.M.B."/>
            <person name="Assumpcao T.C.F."/>
            <person name="Ma D."/>
            <person name="Vicente E.C."/>
            <person name="Ribeiro J.M.C."/>
        </authorList>
    </citation>
    <scope>NUCLEOTIDE SEQUENCE</scope>
    <source>
        <tissue evidence="15">Salivary gland</tissue>
    </source>
</reference>
<evidence type="ECO:0000256" key="13">
    <source>
        <dbReference type="SAM" id="SignalP"/>
    </source>
</evidence>
<feature type="chain" id="PRO_5003930672" description="Beta-defensin 1" evidence="13">
    <location>
        <begin position="24"/>
        <end position="67"/>
    </location>
</feature>
<dbReference type="GeneID" id="112321317"/>
<feature type="domain" description="Beta-defensin-like" evidence="14">
    <location>
        <begin position="34"/>
        <end position="66"/>
    </location>
</feature>
<dbReference type="RefSeq" id="XP_071076263.1">
    <property type="nucleotide sequence ID" value="XM_071220162.1"/>
</dbReference>
<evidence type="ECO:0000256" key="10">
    <source>
        <dbReference type="ARBA" id="ARBA00037394"/>
    </source>
</evidence>
<comment type="subunit">
    <text evidence="9">Monomer. Homodimer.</text>
</comment>
<keyword evidence="7" id="KW-0044">Antibiotic</keyword>
<evidence type="ECO:0000256" key="6">
    <source>
        <dbReference type="ARBA" id="ARBA00022940"/>
    </source>
</evidence>
<keyword evidence="4" id="KW-0929">Antimicrobial</keyword>
<keyword evidence="3" id="KW-0964">Secreted</keyword>
<organism evidence="15">
    <name type="scientific">Desmodus rotundus</name>
    <name type="common">Vampire bat</name>
    <dbReference type="NCBI Taxonomy" id="9430"/>
    <lineage>
        <taxon>Eukaryota</taxon>
        <taxon>Metazoa</taxon>
        <taxon>Chordata</taxon>
        <taxon>Craniata</taxon>
        <taxon>Vertebrata</taxon>
        <taxon>Euteleostomi</taxon>
        <taxon>Mammalia</taxon>
        <taxon>Eutheria</taxon>
        <taxon>Laurasiatheria</taxon>
        <taxon>Chiroptera</taxon>
        <taxon>Yangochiroptera</taxon>
        <taxon>Phyllostomidae</taxon>
        <taxon>Desmodontinae</taxon>
        <taxon>Desmodus</taxon>
    </lineage>
</organism>
<dbReference type="EMBL" id="GABZ01008782">
    <property type="protein sequence ID" value="JAA44743.1"/>
    <property type="molecule type" value="mRNA"/>
</dbReference>
<feature type="signal peptide" evidence="13">
    <location>
        <begin position="1"/>
        <end position="23"/>
    </location>
</feature>
<dbReference type="GO" id="GO:0050830">
    <property type="term" value="P:defense response to Gram-positive bacterium"/>
    <property type="evidence" value="ECO:0007669"/>
    <property type="project" value="TreeGrafter"/>
</dbReference>
<accession>K9IFT7</accession>
<dbReference type="GO" id="GO:0002227">
    <property type="term" value="P:innate immune response in mucosa"/>
    <property type="evidence" value="ECO:0007669"/>
    <property type="project" value="TreeGrafter"/>
</dbReference>
<dbReference type="GO" id="GO:0050829">
    <property type="term" value="P:defense response to Gram-negative bacterium"/>
    <property type="evidence" value="ECO:0007669"/>
    <property type="project" value="TreeGrafter"/>
</dbReference>
<dbReference type="AlphaFoldDB" id="K9IFT7"/>
<comment type="subcellular location">
    <subcellularLocation>
        <location evidence="1">Secreted</location>
    </subcellularLocation>
</comment>
<dbReference type="OrthoDB" id="9622366at2759"/>
<protein>
    <recommendedName>
        <fullName evidence="11">Beta-defensin 1</fullName>
    </recommendedName>
    <alternativeName>
        <fullName evidence="12">Defensin, beta 1</fullName>
    </alternativeName>
</protein>
<evidence type="ECO:0000259" key="14">
    <source>
        <dbReference type="Pfam" id="PF00711"/>
    </source>
</evidence>
<comment type="similarity">
    <text evidence="2">Belongs to the beta-defensin family.</text>
</comment>
<name>K9IFT7_DESRO</name>
<evidence type="ECO:0000256" key="5">
    <source>
        <dbReference type="ARBA" id="ARBA00022729"/>
    </source>
</evidence>
<keyword evidence="8" id="KW-1015">Disulfide bond</keyword>
<dbReference type="Pfam" id="PF00711">
    <property type="entry name" value="Defensin_beta"/>
    <property type="match status" value="1"/>
</dbReference>
<evidence type="ECO:0000256" key="8">
    <source>
        <dbReference type="ARBA" id="ARBA00023157"/>
    </source>
</evidence>